<feature type="coiled-coil region" evidence="1">
    <location>
        <begin position="49"/>
        <end position="76"/>
    </location>
</feature>
<name>A0A0K1IU84_HALGI</name>
<dbReference type="AlphaFoldDB" id="A0A0K1IU84"/>
<accession>A0A0K1IU84</accession>
<organism evidence="3 4">
    <name type="scientific">Haloferax gibbonsii</name>
    <dbReference type="NCBI Taxonomy" id="35746"/>
    <lineage>
        <taxon>Archaea</taxon>
        <taxon>Methanobacteriati</taxon>
        <taxon>Methanobacteriota</taxon>
        <taxon>Stenosarchaea group</taxon>
        <taxon>Halobacteria</taxon>
        <taxon>Halobacteriales</taxon>
        <taxon>Haloferacaceae</taxon>
        <taxon>Haloferax</taxon>
    </lineage>
</organism>
<gene>
    <name evidence="3" type="ORF">ABY42_10290</name>
</gene>
<reference evidence="4" key="1">
    <citation type="journal article" date="2015" name="J. Biotechnol.">
        <title>Complete genome sequence of Haloferax gibbonsii strain ARA6, a potential producer of polyhydroxyalkanoates and halocins isolated from Araruama, Rio de Janeiro, Brasil.</title>
        <authorList>
            <person name="Pinto L.H."/>
            <person name="D'Alincourt Carvalho-Assef A.P."/>
            <person name="Vieira R.P."/>
            <person name="Clementino M.M."/>
            <person name="Albano R.M."/>
        </authorList>
    </citation>
    <scope>NUCLEOTIDE SEQUENCE [LARGE SCALE GENOMIC DNA]</scope>
    <source>
        <strain evidence="4">ARA6</strain>
    </source>
</reference>
<dbReference type="GeneID" id="25246351"/>
<dbReference type="KEGG" id="hgi:ABY42_10290"/>
<sequence>MSQIDWTALLMVGGSFLVGAVGFLLLGPVGFFIGLVGTIFVGFPLKSAYENYQSRMAALEERVAKTESTVEQLKIDDSPDEGE</sequence>
<keyword evidence="1" id="KW-0175">Coiled coil</keyword>
<dbReference type="EMBL" id="CP011947">
    <property type="protein sequence ID" value="AKU08112.1"/>
    <property type="molecule type" value="Genomic_DNA"/>
</dbReference>
<proteinExistence type="predicted"/>
<keyword evidence="2" id="KW-0812">Transmembrane</keyword>
<dbReference type="Proteomes" id="UP000066124">
    <property type="component" value="Chromosome"/>
</dbReference>
<evidence type="ECO:0000256" key="2">
    <source>
        <dbReference type="SAM" id="Phobius"/>
    </source>
</evidence>
<evidence type="ECO:0000256" key="1">
    <source>
        <dbReference type="SAM" id="Coils"/>
    </source>
</evidence>
<keyword evidence="2" id="KW-1133">Transmembrane helix</keyword>
<feature type="transmembrane region" description="Helical" evidence="2">
    <location>
        <begin position="20"/>
        <end position="45"/>
    </location>
</feature>
<dbReference type="PATRIC" id="fig|35746.4.peg.2196"/>
<evidence type="ECO:0000313" key="4">
    <source>
        <dbReference type="Proteomes" id="UP000066124"/>
    </source>
</evidence>
<keyword evidence="2" id="KW-0472">Membrane</keyword>
<evidence type="ECO:0000313" key="3">
    <source>
        <dbReference type="EMBL" id="AKU08112.1"/>
    </source>
</evidence>
<protein>
    <submittedName>
        <fullName evidence="3">Uncharacterized protein</fullName>
    </submittedName>
</protein>
<dbReference type="RefSeq" id="WP_050459383.1">
    <property type="nucleotide sequence ID" value="NZ_CP011947.1"/>
</dbReference>